<sequence length="171" mass="19022">MSPAALPLLSITIGVVVERRKADSPWVDFVWRGIAVLPDEPATRPWSVLREQDGTTLFYAGSAAVDLYPSETARYRDNLASGNPSIWIVLSPSEGTWPYAITAVTADPAEGEGFTEAADNLVEAVPMPEVLREVIERFVAEHHVEREFVKRERRRADPEALARREHEGGQE</sequence>
<protein>
    <recommendedName>
        <fullName evidence="4">Molybdopterin-guanine dinucleotide biosynthesis protein A</fullName>
    </recommendedName>
</protein>
<proteinExistence type="predicted"/>
<organism evidence="2 3">
    <name type="scientific">Bradyrhizobium shewense</name>
    <dbReference type="NCBI Taxonomy" id="1761772"/>
    <lineage>
        <taxon>Bacteria</taxon>
        <taxon>Pseudomonadati</taxon>
        <taxon>Pseudomonadota</taxon>
        <taxon>Alphaproteobacteria</taxon>
        <taxon>Hyphomicrobiales</taxon>
        <taxon>Nitrobacteraceae</taxon>
        <taxon>Bradyrhizobium</taxon>
    </lineage>
</organism>
<reference evidence="3" key="1">
    <citation type="submission" date="2016-08" db="EMBL/GenBank/DDBJ databases">
        <authorList>
            <person name="Varghese N."/>
            <person name="Submissions Spin"/>
        </authorList>
    </citation>
    <scope>NUCLEOTIDE SEQUENCE [LARGE SCALE GENOMIC DNA]</scope>
    <source>
        <strain evidence="3">ERR11</strain>
    </source>
</reference>
<dbReference type="Pfam" id="PF11749">
    <property type="entry name" value="DUF3305"/>
    <property type="match status" value="1"/>
</dbReference>
<evidence type="ECO:0000256" key="1">
    <source>
        <dbReference type="SAM" id="MobiDB-lite"/>
    </source>
</evidence>
<evidence type="ECO:0008006" key="4">
    <source>
        <dbReference type="Google" id="ProtNLM"/>
    </source>
</evidence>
<gene>
    <name evidence="2" type="ORF">GA0061098_1001169</name>
</gene>
<dbReference type="RefSeq" id="WP_091952445.1">
    <property type="nucleotide sequence ID" value="NZ_FMAI01000001.1"/>
</dbReference>
<dbReference type="AlphaFoldDB" id="A0A1C3U044"/>
<dbReference type="EMBL" id="FMAI01000001">
    <property type="protein sequence ID" value="SCB08735.1"/>
    <property type="molecule type" value="Genomic_DNA"/>
</dbReference>
<keyword evidence="3" id="KW-1185">Reference proteome</keyword>
<name>A0A1C3U044_9BRAD</name>
<evidence type="ECO:0000313" key="3">
    <source>
        <dbReference type="Proteomes" id="UP000199184"/>
    </source>
</evidence>
<evidence type="ECO:0000313" key="2">
    <source>
        <dbReference type="EMBL" id="SCB08735.1"/>
    </source>
</evidence>
<accession>A0A1C3U044</accession>
<dbReference type="InterPro" id="IPR021736">
    <property type="entry name" value="DUF3305"/>
</dbReference>
<dbReference type="Proteomes" id="UP000199184">
    <property type="component" value="Unassembled WGS sequence"/>
</dbReference>
<feature type="region of interest" description="Disordered" evidence="1">
    <location>
        <begin position="151"/>
        <end position="171"/>
    </location>
</feature>